<evidence type="ECO:0000313" key="2">
    <source>
        <dbReference type="Proteomes" id="UP000054359"/>
    </source>
</evidence>
<dbReference type="OrthoDB" id="6779329at2759"/>
<accession>A0A087U848</accession>
<dbReference type="Proteomes" id="UP000054359">
    <property type="component" value="Unassembled WGS sequence"/>
</dbReference>
<name>A0A087U848_STEMI</name>
<keyword evidence="2" id="KW-1185">Reference proteome</keyword>
<reference evidence="1 2" key="1">
    <citation type="submission" date="2013-11" db="EMBL/GenBank/DDBJ databases">
        <title>Genome sequencing of Stegodyphus mimosarum.</title>
        <authorList>
            <person name="Bechsgaard J."/>
        </authorList>
    </citation>
    <scope>NUCLEOTIDE SEQUENCE [LARGE SCALE GENOMIC DNA]</scope>
</reference>
<organism evidence="1 2">
    <name type="scientific">Stegodyphus mimosarum</name>
    <name type="common">African social velvet spider</name>
    <dbReference type="NCBI Taxonomy" id="407821"/>
    <lineage>
        <taxon>Eukaryota</taxon>
        <taxon>Metazoa</taxon>
        <taxon>Ecdysozoa</taxon>
        <taxon>Arthropoda</taxon>
        <taxon>Chelicerata</taxon>
        <taxon>Arachnida</taxon>
        <taxon>Araneae</taxon>
        <taxon>Araneomorphae</taxon>
        <taxon>Entelegynae</taxon>
        <taxon>Eresoidea</taxon>
        <taxon>Eresidae</taxon>
        <taxon>Stegodyphus</taxon>
    </lineage>
</organism>
<dbReference type="EMBL" id="KK118651">
    <property type="protein sequence ID" value="KFM73537.1"/>
    <property type="molecule type" value="Genomic_DNA"/>
</dbReference>
<dbReference type="AlphaFoldDB" id="A0A087U848"/>
<sequence>MPGRRQRRHFQQIDDFIRGMVIGLRRAGWSLRQIVADTHMDAITVHRLWRAWLEQGDVG</sequence>
<evidence type="ECO:0008006" key="3">
    <source>
        <dbReference type="Google" id="ProtNLM"/>
    </source>
</evidence>
<protein>
    <recommendedName>
        <fullName evidence="3">HTH iclR-type domain-containing protein</fullName>
    </recommendedName>
</protein>
<feature type="non-terminal residue" evidence="1">
    <location>
        <position position="59"/>
    </location>
</feature>
<gene>
    <name evidence="1" type="ORF">X975_09265</name>
</gene>
<evidence type="ECO:0000313" key="1">
    <source>
        <dbReference type="EMBL" id="KFM73537.1"/>
    </source>
</evidence>
<proteinExistence type="predicted"/>